<dbReference type="AlphaFoldDB" id="A0AAJ0G7G4"/>
<feature type="region of interest" description="Disordered" evidence="9">
    <location>
        <begin position="116"/>
        <end position="137"/>
    </location>
</feature>
<keyword evidence="8" id="KW-0687">Ribonucleoprotein</keyword>
<comment type="caution">
    <text evidence="10">The sequence shown here is derived from an EMBL/GenBank/DDBJ whole genome shotgun (WGS) entry which is preliminary data.</text>
</comment>
<dbReference type="GO" id="GO:0003735">
    <property type="term" value="F:structural constituent of ribosome"/>
    <property type="evidence" value="ECO:0007669"/>
    <property type="project" value="InterPro"/>
</dbReference>
<dbReference type="PANTHER" id="PTHR10768">
    <property type="entry name" value="60S RIBOSOMAL PROTEIN L37"/>
    <property type="match status" value="1"/>
</dbReference>
<reference evidence="10" key="1">
    <citation type="submission" date="2023-04" db="EMBL/GenBank/DDBJ databases">
        <title>Black Yeasts Isolated from many extreme environments.</title>
        <authorList>
            <person name="Coleine C."/>
            <person name="Stajich J.E."/>
            <person name="Selbmann L."/>
        </authorList>
    </citation>
    <scope>NUCLEOTIDE SEQUENCE</scope>
    <source>
        <strain evidence="10">CCFEE 5312</strain>
    </source>
</reference>
<dbReference type="Proteomes" id="UP001271007">
    <property type="component" value="Unassembled WGS sequence"/>
</dbReference>
<evidence type="ECO:0000256" key="2">
    <source>
        <dbReference type="ARBA" id="ARBA00022723"/>
    </source>
</evidence>
<accession>A0AAJ0G7G4</accession>
<proteinExistence type="inferred from homology"/>
<keyword evidence="5" id="KW-0862">Zinc</keyword>
<evidence type="ECO:0000256" key="9">
    <source>
        <dbReference type="SAM" id="MobiDB-lite"/>
    </source>
</evidence>
<dbReference type="GO" id="GO:0022625">
    <property type="term" value="C:cytosolic large ribosomal subunit"/>
    <property type="evidence" value="ECO:0007669"/>
    <property type="project" value="TreeGrafter"/>
</dbReference>
<evidence type="ECO:0000256" key="7">
    <source>
        <dbReference type="ARBA" id="ARBA00022980"/>
    </source>
</evidence>
<dbReference type="InterPro" id="IPR011332">
    <property type="entry name" value="Ribosomal_zn-bd"/>
</dbReference>
<evidence type="ECO:0000256" key="4">
    <source>
        <dbReference type="ARBA" id="ARBA00022771"/>
    </source>
</evidence>
<dbReference type="PANTHER" id="PTHR10768:SF0">
    <property type="entry name" value="RIBOSOMAL PROTEIN L37"/>
    <property type="match status" value="1"/>
</dbReference>
<evidence type="ECO:0000313" key="11">
    <source>
        <dbReference type="Proteomes" id="UP001271007"/>
    </source>
</evidence>
<feature type="compositionally biased region" description="Basic and acidic residues" evidence="9">
    <location>
        <begin position="1"/>
        <end position="21"/>
    </location>
</feature>
<keyword evidence="4" id="KW-0863">Zinc-finger</keyword>
<feature type="compositionally biased region" description="Polar residues" evidence="9">
    <location>
        <begin position="22"/>
        <end position="43"/>
    </location>
</feature>
<dbReference type="Pfam" id="PF01907">
    <property type="entry name" value="Ribosomal_L37e"/>
    <property type="match status" value="1"/>
</dbReference>
<evidence type="ECO:0000256" key="3">
    <source>
        <dbReference type="ARBA" id="ARBA00022730"/>
    </source>
</evidence>
<feature type="compositionally biased region" description="Basic and acidic residues" evidence="9">
    <location>
        <begin position="44"/>
        <end position="55"/>
    </location>
</feature>
<keyword evidence="7 10" id="KW-0689">Ribosomal protein</keyword>
<dbReference type="InterPro" id="IPR011331">
    <property type="entry name" value="Ribosomal_eL37/eL43"/>
</dbReference>
<evidence type="ECO:0000256" key="8">
    <source>
        <dbReference type="ARBA" id="ARBA00023274"/>
    </source>
</evidence>
<dbReference type="InterPro" id="IPR001569">
    <property type="entry name" value="Ribosomal_eL37"/>
</dbReference>
<keyword evidence="3" id="KW-0699">rRNA-binding</keyword>
<keyword evidence="11" id="KW-1185">Reference proteome</keyword>
<protein>
    <submittedName>
        <fullName evidence="10">60S ribosomal protein L37B</fullName>
    </submittedName>
</protein>
<dbReference type="Gene3D" id="2.20.25.30">
    <property type="match status" value="1"/>
</dbReference>
<evidence type="ECO:0000256" key="1">
    <source>
        <dbReference type="ARBA" id="ARBA00009805"/>
    </source>
</evidence>
<evidence type="ECO:0000256" key="5">
    <source>
        <dbReference type="ARBA" id="ARBA00022833"/>
    </source>
</evidence>
<keyword evidence="2" id="KW-0479">Metal-binding</keyword>
<name>A0AAJ0G7G4_9PEZI</name>
<evidence type="ECO:0000256" key="6">
    <source>
        <dbReference type="ARBA" id="ARBA00022884"/>
    </source>
</evidence>
<organism evidence="10 11">
    <name type="scientific">Extremus antarcticus</name>
    <dbReference type="NCBI Taxonomy" id="702011"/>
    <lineage>
        <taxon>Eukaryota</taxon>
        <taxon>Fungi</taxon>
        <taxon>Dikarya</taxon>
        <taxon>Ascomycota</taxon>
        <taxon>Pezizomycotina</taxon>
        <taxon>Dothideomycetes</taxon>
        <taxon>Dothideomycetidae</taxon>
        <taxon>Mycosphaerellales</taxon>
        <taxon>Extremaceae</taxon>
        <taxon>Extremus</taxon>
    </lineage>
</organism>
<dbReference type="EMBL" id="JAWDJX010000075">
    <property type="protein sequence ID" value="KAK3046905.1"/>
    <property type="molecule type" value="Genomic_DNA"/>
</dbReference>
<feature type="region of interest" description="Disordered" evidence="9">
    <location>
        <begin position="1"/>
        <end position="59"/>
    </location>
</feature>
<sequence>MSTSTRQEDNHVEDCNTDHLNSEGNSKLRQAPQQDARSVQTLRYETHEHENRKPCDGILMKKPGSRSLHVQKHTCSNCGYPSATIRKYNWGEKAKRRKTTGTGRMRSLKHIARKAKNGFQLGAPKGARGPSAQQAST</sequence>
<dbReference type="GO" id="GO:0008270">
    <property type="term" value="F:zinc ion binding"/>
    <property type="evidence" value="ECO:0007669"/>
    <property type="project" value="UniProtKB-KW"/>
</dbReference>
<gene>
    <name evidence="10" type="primary">RPL37B</name>
    <name evidence="10" type="ORF">LTR09_011656</name>
</gene>
<evidence type="ECO:0000313" key="10">
    <source>
        <dbReference type="EMBL" id="KAK3046905.1"/>
    </source>
</evidence>
<dbReference type="SUPFAM" id="SSF57829">
    <property type="entry name" value="Zn-binding ribosomal proteins"/>
    <property type="match status" value="1"/>
</dbReference>
<dbReference type="GO" id="GO:0019843">
    <property type="term" value="F:rRNA binding"/>
    <property type="evidence" value="ECO:0007669"/>
    <property type="project" value="UniProtKB-KW"/>
</dbReference>
<keyword evidence="6" id="KW-0694">RNA-binding</keyword>
<dbReference type="GO" id="GO:0006412">
    <property type="term" value="P:translation"/>
    <property type="evidence" value="ECO:0007669"/>
    <property type="project" value="InterPro"/>
</dbReference>
<comment type="similarity">
    <text evidence="1">Belongs to the eukaryotic ribosomal protein eL37 family.</text>
</comment>